<protein>
    <submittedName>
        <fullName evidence="1">Uncharacterized protein</fullName>
    </submittedName>
</protein>
<evidence type="ECO:0000313" key="2">
    <source>
        <dbReference type="Proteomes" id="UP000199533"/>
    </source>
</evidence>
<evidence type="ECO:0000313" key="1">
    <source>
        <dbReference type="EMBL" id="SFL10196.1"/>
    </source>
</evidence>
<sequence>MLCFRCVFARKVIVPKEQVLGLVLDGQAKAYPFLEHAKESGEINDMPGKHAIQIRYDHNHKSAEIFDADGKPLSGFVLFWFAWYAFQPQTEICRAE</sequence>
<dbReference type="STRING" id="52441.SAMN05216302_103141"/>
<proteinExistence type="predicted"/>
<dbReference type="Proteomes" id="UP000199533">
    <property type="component" value="Unassembled WGS sequence"/>
</dbReference>
<organism evidence="1 2">
    <name type="scientific">Nitrosomonas aestuarii</name>
    <dbReference type="NCBI Taxonomy" id="52441"/>
    <lineage>
        <taxon>Bacteria</taxon>
        <taxon>Pseudomonadati</taxon>
        <taxon>Pseudomonadota</taxon>
        <taxon>Betaproteobacteria</taxon>
        <taxon>Nitrosomonadales</taxon>
        <taxon>Nitrosomonadaceae</taxon>
        <taxon>Nitrosomonas</taxon>
    </lineage>
</organism>
<gene>
    <name evidence="1" type="ORF">SAMN05216302_103141</name>
</gene>
<reference evidence="2" key="1">
    <citation type="submission" date="2016-10" db="EMBL/GenBank/DDBJ databases">
        <authorList>
            <person name="Varghese N."/>
            <person name="Submissions S."/>
        </authorList>
    </citation>
    <scope>NUCLEOTIDE SEQUENCE [LARGE SCALE GENOMIC DNA]</scope>
    <source>
        <strain evidence="2">Nm69</strain>
    </source>
</reference>
<name>A0A1I4F0A1_9PROT</name>
<dbReference type="EMBL" id="FOSP01000031">
    <property type="protein sequence ID" value="SFL10196.1"/>
    <property type="molecule type" value="Genomic_DNA"/>
</dbReference>
<dbReference type="AlphaFoldDB" id="A0A1I4F0A1"/>
<keyword evidence="2" id="KW-1185">Reference proteome</keyword>
<accession>A0A1I4F0A1</accession>